<reference evidence="8 9" key="1">
    <citation type="submission" date="2014-12" db="EMBL/GenBank/DDBJ databases">
        <title>16Stimator: statistical estimation of ribosomal gene copy numbers from draft genome assemblies.</title>
        <authorList>
            <person name="Perisin M.A."/>
            <person name="Vetter M."/>
            <person name="Gilbert J.A."/>
            <person name="Bergelson J."/>
        </authorList>
    </citation>
    <scope>NUCLEOTIDE SEQUENCE [LARGE SCALE GENOMIC DNA]</scope>
    <source>
        <strain evidence="8 9">MEDvA23</strain>
    </source>
</reference>
<dbReference type="InterPro" id="IPR013325">
    <property type="entry name" value="RNA_pol_sigma_r2"/>
</dbReference>
<dbReference type="Pfam" id="PF04542">
    <property type="entry name" value="Sigma70_r2"/>
    <property type="match status" value="1"/>
</dbReference>
<dbReference type="NCBIfam" id="TIGR02937">
    <property type="entry name" value="sigma70-ECF"/>
    <property type="match status" value="1"/>
</dbReference>
<dbReference type="SUPFAM" id="SSF88946">
    <property type="entry name" value="Sigma2 domain of RNA polymerase sigma factors"/>
    <property type="match status" value="1"/>
</dbReference>
<evidence type="ECO:0000256" key="4">
    <source>
        <dbReference type="ARBA" id="ARBA00023125"/>
    </source>
</evidence>
<evidence type="ECO:0000259" key="7">
    <source>
        <dbReference type="Pfam" id="PF08281"/>
    </source>
</evidence>
<dbReference type="EMBL" id="JXQQ01000084">
    <property type="protein sequence ID" value="KIQ21936.1"/>
    <property type="molecule type" value="Genomic_DNA"/>
</dbReference>
<gene>
    <name evidence="8" type="ORF">RT97_27060</name>
</gene>
<dbReference type="OrthoDB" id="9784272at2"/>
<dbReference type="InterPro" id="IPR013249">
    <property type="entry name" value="RNA_pol_sigma70_r4_t2"/>
</dbReference>
<dbReference type="PANTHER" id="PTHR43133">
    <property type="entry name" value="RNA POLYMERASE ECF-TYPE SIGMA FACTO"/>
    <property type="match status" value="1"/>
</dbReference>
<dbReference type="RefSeq" id="WP_042581942.1">
    <property type="nucleotide sequence ID" value="NZ_JXQQ01000084.1"/>
</dbReference>
<evidence type="ECO:0000256" key="5">
    <source>
        <dbReference type="ARBA" id="ARBA00023163"/>
    </source>
</evidence>
<accession>A0A0D0LPM5</accession>
<dbReference type="GO" id="GO:0006352">
    <property type="term" value="P:DNA-templated transcription initiation"/>
    <property type="evidence" value="ECO:0007669"/>
    <property type="project" value="InterPro"/>
</dbReference>
<proteinExistence type="inferred from homology"/>
<dbReference type="CDD" id="cd06171">
    <property type="entry name" value="Sigma70_r4"/>
    <property type="match status" value="1"/>
</dbReference>
<evidence type="ECO:0000256" key="2">
    <source>
        <dbReference type="ARBA" id="ARBA00023015"/>
    </source>
</evidence>
<sequence>MSALPRAPSAQAATERDAMPDDQLMLAYAHGDAAAFDVLYARHEGGLFRFVKRLLGARLAAQADEVFQDTWVRIISARESFSPQGAAWRTWAFTIAHNLAMDRLRVSGREVALDAHPDDDGDAVPTLDRGVRGAVDAAAHPSAEELAFWRAAGRRLLACLDELPTDQRAAFLLHHEDGLTVEALAASLEIGFETVRSRLRYGLQKLRGCMERYLSVLEQRA</sequence>
<dbReference type="SUPFAM" id="SSF88659">
    <property type="entry name" value="Sigma3 and sigma4 domains of RNA polymerase sigma factors"/>
    <property type="match status" value="1"/>
</dbReference>
<evidence type="ECO:0000256" key="3">
    <source>
        <dbReference type="ARBA" id="ARBA00023082"/>
    </source>
</evidence>
<evidence type="ECO:0000259" key="6">
    <source>
        <dbReference type="Pfam" id="PF04542"/>
    </source>
</evidence>
<dbReference type="Proteomes" id="UP000032067">
    <property type="component" value="Unassembled WGS sequence"/>
</dbReference>
<feature type="domain" description="RNA polymerase sigma-70 region 2" evidence="6">
    <location>
        <begin position="39"/>
        <end position="109"/>
    </location>
</feature>
<dbReference type="GO" id="GO:0003677">
    <property type="term" value="F:DNA binding"/>
    <property type="evidence" value="ECO:0007669"/>
    <property type="project" value="UniProtKB-KW"/>
</dbReference>
<comment type="similarity">
    <text evidence="1">Belongs to the sigma-70 factor family. ECF subfamily.</text>
</comment>
<dbReference type="Pfam" id="PF08281">
    <property type="entry name" value="Sigma70_r4_2"/>
    <property type="match status" value="1"/>
</dbReference>
<dbReference type="InterPro" id="IPR013324">
    <property type="entry name" value="RNA_pol_sigma_r3/r4-like"/>
</dbReference>
<evidence type="ECO:0000313" key="8">
    <source>
        <dbReference type="EMBL" id="KIQ21936.1"/>
    </source>
</evidence>
<organism evidence="8 9">
    <name type="scientific">Variovorax paradoxus</name>
    <dbReference type="NCBI Taxonomy" id="34073"/>
    <lineage>
        <taxon>Bacteria</taxon>
        <taxon>Pseudomonadati</taxon>
        <taxon>Pseudomonadota</taxon>
        <taxon>Betaproteobacteria</taxon>
        <taxon>Burkholderiales</taxon>
        <taxon>Comamonadaceae</taxon>
        <taxon>Variovorax</taxon>
    </lineage>
</organism>
<keyword evidence="8" id="KW-0240">DNA-directed RNA polymerase</keyword>
<dbReference type="InterPro" id="IPR039425">
    <property type="entry name" value="RNA_pol_sigma-70-like"/>
</dbReference>
<evidence type="ECO:0000256" key="1">
    <source>
        <dbReference type="ARBA" id="ARBA00010641"/>
    </source>
</evidence>
<dbReference type="GO" id="GO:0000428">
    <property type="term" value="C:DNA-directed RNA polymerase complex"/>
    <property type="evidence" value="ECO:0007669"/>
    <property type="project" value="UniProtKB-KW"/>
</dbReference>
<dbReference type="PANTHER" id="PTHR43133:SF8">
    <property type="entry name" value="RNA POLYMERASE SIGMA FACTOR HI_1459-RELATED"/>
    <property type="match status" value="1"/>
</dbReference>
<evidence type="ECO:0000313" key="9">
    <source>
        <dbReference type="Proteomes" id="UP000032067"/>
    </source>
</evidence>
<name>A0A0D0LPM5_VARPD</name>
<dbReference type="InterPro" id="IPR007627">
    <property type="entry name" value="RNA_pol_sigma70_r2"/>
</dbReference>
<keyword evidence="5" id="KW-0804">Transcription</keyword>
<comment type="caution">
    <text evidence="8">The sequence shown here is derived from an EMBL/GenBank/DDBJ whole genome shotgun (WGS) entry which is preliminary data.</text>
</comment>
<dbReference type="Gene3D" id="1.10.1740.10">
    <property type="match status" value="1"/>
</dbReference>
<keyword evidence="2" id="KW-0805">Transcription regulation</keyword>
<dbReference type="InterPro" id="IPR014284">
    <property type="entry name" value="RNA_pol_sigma-70_dom"/>
</dbReference>
<dbReference type="AlphaFoldDB" id="A0A0D0LPM5"/>
<dbReference type="InterPro" id="IPR036388">
    <property type="entry name" value="WH-like_DNA-bd_sf"/>
</dbReference>
<feature type="domain" description="RNA polymerase sigma factor 70 region 4 type 2" evidence="7">
    <location>
        <begin position="154"/>
        <end position="206"/>
    </location>
</feature>
<dbReference type="Gene3D" id="1.10.10.10">
    <property type="entry name" value="Winged helix-like DNA-binding domain superfamily/Winged helix DNA-binding domain"/>
    <property type="match status" value="1"/>
</dbReference>
<dbReference type="GO" id="GO:0016987">
    <property type="term" value="F:sigma factor activity"/>
    <property type="evidence" value="ECO:0007669"/>
    <property type="project" value="UniProtKB-KW"/>
</dbReference>
<keyword evidence="4" id="KW-0238">DNA-binding</keyword>
<keyword evidence="3" id="KW-0731">Sigma factor</keyword>
<protein>
    <submittedName>
        <fullName evidence="8">DNA-directed RNA polymerase subunit sigma-24</fullName>
    </submittedName>
</protein>